<evidence type="ECO:0000259" key="8">
    <source>
        <dbReference type="Pfam" id="PF14322"/>
    </source>
</evidence>
<dbReference type="InterPro" id="IPR033985">
    <property type="entry name" value="SusD-like_N"/>
</dbReference>
<dbReference type="CDD" id="cd08977">
    <property type="entry name" value="SusD"/>
    <property type="match status" value="1"/>
</dbReference>
<dbReference type="Gene3D" id="1.25.40.390">
    <property type="match status" value="1"/>
</dbReference>
<keyword evidence="5" id="KW-0998">Cell outer membrane</keyword>
<dbReference type="SUPFAM" id="SSF48452">
    <property type="entry name" value="TPR-like"/>
    <property type="match status" value="1"/>
</dbReference>
<dbReference type="KEGG" id="cbae:COR50_09595"/>
<dbReference type="GO" id="GO:0009279">
    <property type="term" value="C:cell outer membrane"/>
    <property type="evidence" value="ECO:0007669"/>
    <property type="project" value="UniProtKB-SubCell"/>
</dbReference>
<evidence type="ECO:0000256" key="5">
    <source>
        <dbReference type="ARBA" id="ARBA00023237"/>
    </source>
</evidence>
<keyword evidence="4" id="KW-0472">Membrane</keyword>
<feature type="domain" description="SusD-like N-terminal" evidence="8">
    <location>
        <begin position="43"/>
        <end position="221"/>
    </location>
</feature>
<evidence type="ECO:0000313" key="9">
    <source>
        <dbReference type="EMBL" id="ATL47403.1"/>
    </source>
</evidence>
<dbReference type="PROSITE" id="PS51257">
    <property type="entry name" value="PROKAR_LIPOPROTEIN"/>
    <property type="match status" value="1"/>
</dbReference>
<dbReference type="Pfam" id="PF07980">
    <property type="entry name" value="SusD_RagB"/>
    <property type="match status" value="1"/>
</dbReference>
<dbReference type="RefSeq" id="WP_098193784.1">
    <property type="nucleotide sequence ID" value="NZ_CP023777.1"/>
</dbReference>
<dbReference type="Proteomes" id="UP000220133">
    <property type="component" value="Chromosome"/>
</dbReference>
<dbReference type="Pfam" id="PF14322">
    <property type="entry name" value="SusD-like_3"/>
    <property type="match status" value="1"/>
</dbReference>
<evidence type="ECO:0000313" key="10">
    <source>
        <dbReference type="Proteomes" id="UP000220133"/>
    </source>
</evidence>
<evidence type="ECO:0000256" key="3">
    <source>
        <dbReference type="ARBA" id="ARBA00022729"/>
    </source>
</evidence>
<gene>
    <name evidence="9" type="ORF">COR50_09595</name>
</gene>
<evidence type="ECO:0000256" key="4">
    <source>
        <dbReference type="ARBA" id="ARBA00023136"/>
    </source>
</evidence>
<reference evidence="9 10" key="1">
    <citation type="submission" date="2017-10" db="EMBL/GenBank/DDBJ databases">
        <title>Paenichitinophaga pekingensis gen. nov., sp. nov., isolated from activated sludge.</title>
        <authorList>
            <person name="Jin D."/>
            <person name="Kong X."/>
            <person name="Deng Y."/>
            <person name="Bai Z."/>
        </authorList>
    </citation>
    <scope>NUCLEOTIDE SEQUENCE [LARGE SCALE GENOMIC DNA]</scope>
    <source>
        <strain evidence="9 10">13</strain>
    </source>
</reference>
<keyword evidence="10" id="KW-1185">Reference proteome</keyword>
<comment type="subcellular location">
    <subcellularLocation>
        <location evidence="1">Cell outer membrane</location>
    </subcellularLocation>
</comment>
<dbReference type="OrthoDB" id="618454at2"/>
<proteinExistence type="inferred from homology"/>
<evidence type="ECO:0000256" key="2">
    <source>
        <dbReference type="ARBA" id="ARBA00006275"/>
    </source>
</evidence>
<protein>
    <submittedName>
        <fullName evidence="9">RagB/SusD family nutrient uptake outer membrane protein</fullName>
    </submittedName>
</protein>
<evidence type="ECO:0000256" key="6">
    <source>
        <dbReference type="SAM" id="SignalP"/>
    </source>
</evidence>
<evidence type="ECO:0000259" key="7">
    <source>
        <dbReference type="Pfam" id="PF07980"/>
    </source>
</evidence>
<feature type="domain" description="RagB/SusD" evidence="7">
    <location>
        <begin position="362"/>
        <end position="523"/>
    </location>
</feature>
<evidence type="ECO:0000256" key="1">
    <source>
        <dbReference type="ARBA" id="ARBA00004442"/>
    </source>
</evidence>
<name>A0A291QU61_9BACT</name>
<comment type="similarity">
    <text evidence="2">Belongs to the SusD family.</text>
</comment>
<dbReference type="InterPro" id="IPR011990">
    <property type="entry name" value="TPR-like_helical_dom_sf"/>
</dbReference>
<dbReference type="EMBL" id="CP023777">
    <property type="protein sequence ID" value="ATL47403.1"/>
    <property type="molecule type" value="Genomic_DNA"/>
</dbReference>
<dbReference type="InterPro" id="IPR012944">
    <property type="entry name" value="SusD_RagB_dom"/>
</dbReference>
<feature type="signal peptide" evidence="6">
    <location>
        <begin position="1"/>
        <end position="18"/>
    </location>
</feature>
<dbReference type="AlphaFoldDB" id="A0A291QU61"/>
<organism evidence="9 10">
    <name type="scientific">Chitinophaga caeni</name>
    <dbReference type="NCBI Taxonomy" id="2029983"/>
    <lineage>
        <taxon>Bacteria</taxon>
        <taxon>Pseudomonadati</taxon>
        <taxon>Bacteroidota</taxon>
        <taxon>Chitinophagia</taxon>
        <taxon>Chitinophagales</taxon>
        <taxon>Chitinophagaceae</taxon>
        <taxon>Chitinophaga</taxon>
    </lineage>
</organism>
<accession>A0A291QU61</accession>
<sequence>MKKILLALLAATLLSACGKNFLDIDPVDKKTIDNFYKTPTDAFEGLVAAYNVLNWDGYGNILLTSEIASDNAFGGGGNSDNGMRQWDRSEKIYDHNAEAWTKYYTGIYRANILLSKIDEVDFEGDEDLKNMYIAEAKFLRAYFYFDLVRMFGHVPLVKVPLEAGQYNVPQAAPDSIYMFIATDLKEAIPHLLDKKYAEYTSTEYGRATKWAAESLLARVFLYYTGYYGKPGIAGVITKADALTAIEDVIVNSGYDLVPKYSNIWRASAESTTDYAGQNSQEGVFNIQYTYKGLKDGNERNGNRVQVMIGIRSQVLLPYYNGWGACTVNPKLWNAFDVADLRRNASIISIEGEGFAGQYSLGDQYQYTGYFQKKYTPLNDQKPEDLGGDFQIDNYDNYLAIRFSDVLLMAAELNLDADLGKAQAYYNRVRDRAFGDELHRKTLTGDANGMQLIMDERRYEFAGEGIRYWDLLRQGLNIAKSAIDNTSTNSELNVNFREITMGLFAIPETQINISNGNLVQNDGWN</sequence>
<keyword evidence="3 6" id="KW-0732">Signal</keyword>
<feature type="chain" id="PRO_5013149456" evidence="6">
    <location>
        <begin position="19"/>
        <end position="524"/>
    </location>
</feature>